<dbReference type="InterPro" id="IPR050313">
    <property type="entry name" value="Carb_Metab_HTH_regulators"/>
</dbReference>
<dbReference type="Pfam" id="PF00455">
    <property type="entry name" value="DeoRC"/>
    <property type="match status" value="1"/>
</dbReference>
<evidence type="ECO:0000313" key="3">
    <source>
        <dbReference type="Proteomes" id="UP001595912"/>
    </source>
</evidence>
<sequence length="151" mass="15763">MLRADLNNDQRGPAVTVVTNALNIANELVVRPHVRVVATGGAARPQSYELIGPIAAAMLQTVAVDVAVLGVDAIDHQHGASAHNDGEAAINQIMADRADRVIIVADSSKLGQRAFARICTIAAVDTLVTDSTATDEQMAVFTDAGVKVIRA</sequence>
<dbReference type="SUPFAM" id="SSF100950">
    <property type="entry name" value="NagB/RpiA/CoA transferase-like"/>
    <property type="match status" value="1"/>
</dbReference>
<dbReference type="GO" id="GO:0003677">
    <property type="term" value="F:DNA binding"/>
    <property type="evidence" value="ECO:0007669"/>
    <property type="project" value="UniProtKB-KW"/>
</dbReference>
<dbReference type="InterPro" id="IPR037171">
    <property type="entry name" value="NagB/RpiA_transferase-like"/>
</dbReference>
<dbReference type="PANTHER" id="PTHR30363:SF44">
    <property type="entry name" value="AGA OPERON TRANSCRIPTIONAL REPRESSOR-RELATED"/>
    <property type="match status" value="1"/>
</dbReference>
<dbReference type="Gene3D" id="3.40.50.1360">
    <property type="match status" value="1"/>
</dbReference>
<dbReference type="RefSeq" id="WP_380129070.1">
    <property type="nucleotide sequence ID" value="NZ_JBHSIU010000131.1"/>
</dbReference>
<reference evidence="3" key="1">
    <citation type="journal article" date="2019" name="Int. J. Syst. Evol. Microbiol.">
        <title>The Global Catalogue of Microorganisms (GCM) 10K type strain sequencing project: providing services to taxonomists for standard genome sequencing and annotation.</title>
        <authorList>
            <consortium name="The Broad Institute Genomics Platform"/>
            <consortium name="The Broad Institute Genome Sequencing Center for Infectious Disease"/>
            <person name="Wu L."/>
            <person name="Ma J."/>
        </authorList>
    </citation>
    <scope>NUCLEOTIDE SEQUENCE [LARGE SCALE GENOMIC DNA]</scope>
    <source>
        <strain evidence="3">CGMCC 4.7152</strain>
    </source>
</reference>
<keyword evidence="2" id="KW-0238">DNA-binding</keyword>
<dbReference type="PANTHER" id="PTHR30363">
    <property type="entry name" value="HTH-TYPE TRANSCRIPTIONAL REGULATOR SRLR-RELATED"/>
    <property type="match status" value="1"/>
</dbReference>
<feature type="domain" description="DeoR-like transcriptional repressor C-terminal sensor" evidence="1">
    <location>
        <begin position="14"/>
        <end position="131"/>
    </location>
</feature>
<proteinExistence type="predicted"/>
<evidence type="ECO:0000259" key="1">
    <source>
        <dbReference type="Pfam" id="PF00455"/>
    </source>
</evidence>
<comment type="caution">
    <text evidence="2">The sequence shown here is derived from an EMBL/GenBank/DDBJ whole genome shotgun (WGS) entry which is preliminary data.</text>
</comment>
<dbReference type="InterPro" id="IPR014036">
    <property type="entry name" value="DeoR-like_C"/>
</dbReference>
<protein>
    <submittedName>
        <fullName evidence="2">DeoR/GlpR family DNA-binding transcription regulator</fullName>
    </submittedName>
</protein>
<accession>A0ABV9WLG2</accession>
<keyword evidence="3" id="KW-1185">Reference proteome</keyword>
<name>A0ABV9WLG2_9ACTN</name>
<dbReference type="SMART" id="SM01134">
    <property type="entry name" value="DeoRC"/>
    <property type="match status" value="1"/>
</dbReference>
<dbReference type="Proteomes" id="UP001595912">
    <property type="component" value="Unassembled WGS sequence"/>
</dbReference>
<evidence type="ECO:0000313" key="2">
    <source>
        <dbReference type="EMBL" id="MFC5008372.1"/>
    </source>
</evidence>
<organism evidence="2 3">
    <name type="scientific">Dactylosporangium cerinum</name>
    <dbReference type="NCBI Taxonomy" id="1434730"/>
    <lineage>
        <taxon>Bacteria</taxon>
        <taxon>Bacillati</taxon>
        <taxon>Actinomycetota</taxon>
        <taxon>Actinomycetes</taxon>
        <taxon>Micromonosporales</taxon>
        <taxon>Micromonosporaceae</taxon>
        <taxon>Dactylosporangium</taxon>
    </lineage>
</organism>
<gene>
    <name evidence="2" type="ORF">ACFPIJ_62505</name>
</gene>
<dbReference type="EMBL" id="JBHSIU010000131">
    <property type="protein sequence ID" value="MFC5008372.1"/>
    <property type="molecule type" value="Genomic_DNA"/>
</dbReference>